<dbReference type="Pfam" id="PF03703">
    <property type="entry name" value="bPH_2"/>
    <property type="match status" value="1"/>
</dbReference>
<evidence type="ECO:0000313" key="4">
    <source>
        <dbReference type="EMBL" id="MFD2674591.1"/>
    </source>
</evidence>
<feature type="domain" description="YdbS-like PH" evidence="3">
    <location>
        <begin position="146"/>
        <end position="214"/>
    </location>
</feature>
<feature type="transmembrane region" description="Helical" evidence="2">
    <location>
        <begin position="96"/>
        <end position="113"/>
    </location>
</feature>
<evidence type="ECO:0000256" key="1">
    <source>
        <dbReference type="SAM" id="MobiDB-lite"/>
    </source>
</evidence>
<dbReference type="InterPro" id="IPR005182">
    <property type="entry name" value="YdbS-like_PH"/>
</dbReference>
<accession>A0ABW5RIS5</accession>
<evidence type="ECO:0000259" key="3">
    <source>
        <dbReference type="Pfam" id="PF03703"/>
    </source>
</evidence>
<evidence type="ECO:0000313" key="5">
    <source>
        <dbReference type="Proteomes" id="UP001597453"/>
    </source>
</evidence>
<keyword evidence="2" id="KW-0472">Membrane</keyword>
<feature type="compositionally biased region" description="Basic and acidic residues" evidence="1">
    <location>
        <begin position="1"/>
        <end position="12"/>
    </location>
</feature>
<feature type="transmembrane region" description="Helical" evidence="2">
    <location>
        <begin position="125"/>
        <end position="147"/>
    </location>
</feature>
<evidence type="ECO:0000256" key="2">
    <source>
        <dbReference type="SAM" id="Phobius"/>
    </source>
</evidence>
<feature type="region of interest" description="Disordered" evidence="1">
    <location>
        <begin position="1"/>
        <end position="57"/>
    </location>
</feature>
<keyword evidence="5" id="KW-1185">Reference proteome</keyword>
<gene>
    <name evidence="4" type="ORF">ACFSUQ_04660</name>
</gene>
<protein>
    <submittedName>
        <fullName evidence="4">PH domain-containing protein</fullName>
    </submittedName>
</protein>
<reference evidence="5" key="1">
    <citation type="journal article" date="2019" name="Int. J. Syst. Evol. Microbiol.">
        <title>The Global Catalogue of Microorganisms (GCM) 10K type strain sequencing project: providing services to taxonomists for standard genome sequencing and annotation.</title>
        <authorList>
            <consortium name="The Broad Institute Genomics Platform"/>
            <consortium name="The Broad Institute Genome Sequencing Center for Infectious Disease"/>
            <person name="Wu L."/>
            <person name="Ma J."/>
        </authorList>
    </citation>
    <scope>NUCLEOTIDE SEQUENCE [LARGE SCALE GENOMIC DNA]</scope>
    <source>
        <strain evidence="5">TISTR 1511</strain>
    </source>
</reference>
<keyword evidence="2" id="KW-0812">Transmembrane</keyword>
<proteinExistence type="predicted"/>
<dbReference type="RefSeq" id="WP_066058989.1">
    <property type="nucleotide sequence ID" value="NZ_JBHUNF010000002.1"/>
</dbReference>
<sequence>MKLPFRKSENKDAAPQFGGPGASQQPGYQPFPPHAQYAPQPQPAAPQQPPAGNVSDIHYRLDAPLPTQVSAPAPRVNGKNGAPEVVIARIHRHARGVILPSIAMIVGAGFLGFSTSELREAGSGISYLLIGVALTLLLGLAPLIVWLRQRFTVTSKRTTSRGSLSKGQSGEMLHHQVASVVTRQNGWQKLFGSGTIRLTGFDGRVLELNDVPNVVTVSAALRELSGAFGE</sequence>
<name>A0ABW5RIS5_9MICO</name>
<organism evidence="4 5">
    <name type="scientific">Gulosibacter bifidus</name>
    <dbReference type="NCBI Taxonomy" id="272239"/>
    <lineage>
        <taxon>Bacteria</taxon>
        <taxon>Bacillati</taxon>
        <taxon>Actinomycetota</taxon>
        <taxon>Actinomycetes</taxon>
        <taxon>Micrococcales</taxon>
        <taxon>Microbacteriaceae</taxon>
        <taxon>Gulosibacter</taxon>
    </lineage>
</organism>
<keyword evidence="2" id="KW-1133">Transmembrane helix</keyword>
<comment type="caution">
    <text evidence="4">The sequence shown here is derived from an EMBL/GenBank/DDBJ whole genome shotgun (WGS) entry which is preliminary data.</text>
</comment>
<feature type="compositionally biased region" description="Pro residues" evidence="1">
    <location>
        <begin position="40"/>
        <end position="49"/>
    </location>
</feature>
<dbReference type="Proteomes" id="UP001597453">
    <property type="component" value="Unassembled WGS sequence"/>
</dbReference>
<dbReference type="EMBL" id="JBHUNF010000002">
    <property type="protein sequence ID" value="MFD2674591.1"/>
    <property type="molecule type" value="Genomic_DNA"/>
</dbReference>